<name>A0A9D4LRH7_DREPO</name>
<feature type="region of interest" description="Disordered" evidence="1">
    <location>
        <begin position="1"/>
        <end position="23"/>
    </location>
</feature>
<evidence type="ECO:0000313" key="2">
    <source>
        <dbReference type="EMBL" id="KAH3862467.1"/>
    </source>
</evidence>
<sequence>MILKSHNEQHSYCPDKISGQTDRQTDQQSDSYIALITNGNGGITIAKSFMTINVASGVLTRKCPAPWWSCFLTPCLLTNWNHLTFRVLTSHIKKNALPPGGHILELIQDIIKKNYRTINVASRVLTRQMLTPHNRQKGITKAHHENIMLR</sequence>
<protein>
    <submittedName>
        <fullName evidence="2">Uncharacterized protein</fullName>
    </submittedName>
</protein>
<dbReference type="EMBL" id="JAIWYP010000002">
    <property type="protein sequence ID" value="KAH3862467.1"/>
    <property type="molecule type" value="Genomic_DNA"/>
</dbReference>
<dbReference type="AlphaFoldDB" id="A0A9D4LRH7"/>
<gene>
    <name evidence="2" type="ORF">DPMN_025434</name>
</gene>
<accession>A0A9D4LRH7</accession>
<proteinExistence type="predicted"/>
<keyword evidence="3" id="KW-1185">Reference proteome</keyword>
<evidence type="ECO:0000313" key="3">
    <source>
        <dbReference type="Proteomes" id="UP000828390"/>
    </source>
</evidence>
<organism evidence="2 3">
    <name type="scientific">Dreissena polymorpha</name>
    <name type="common">Zebra mussel</name>
    <name type="synonym">Mytilus polymorpha</name>
    <dbReference type="NCBI Taxonomy" id="45954"/>
    <lineage>
        <taxon>Eukaryota</taxon>
        <taxon>Metazoa</taxon>
        <taxon>Spiralia</taxon>
        <taxon>Lophotrochozoa</taxon>
        <taxon>Mollusca</taxon>
        <taxon>Bivalvia</taxon>
        <taxon>Autobranchia</taxon>
        <taxon>Heteroconchia</taxon>
        <taxon>Euheterodonta</taxon>
        <taxon>Imparidentia</taxon>
        <taxon>Neoheterodontei</taxon>
        <taxon>Myida</taxon>
        <taxon>Dreissenoidea</taxon>
        <taxon>Dreissenidae</taxon>
        <taxon>Dreissena</taxon>
    </lineage>
</organism>
<dbReference type="Proteomes" id="UP000828390">
    <property type="component" value="Unassembled WGS sequence"/>
</dbReference>
<evidence type="ECO:0000256" key="1">
    <source>
        <dbReference type="SAM" id="MobiDB-lite"/>
    </source>
</evidence>
<reference evidence="2" key="2">
    <citation type="submission" date="2020-11" db="EMBL/GenBank/DDBJ databases">
        <authorList>
            <person name="McCartney M.A."/>
            <person name="Auch B."/>
            <person name="Kono T."/>
            <person name="Mallez S."/>
            <person name="Becker A."/>
            <person name="Gohl D.M."/>
            <person name="Silverstein K.A.T."/>
            <person name="Koren S."/>
            <person name="Bechman K.B."/>
            <person name="Herman A."/>
            <person name="Abrahante J.E."/>
            <person name="Garbe J."/>
        </authorList>
    </citation>
    <scope>NUCLEOTIDE SEQUENCE</scope>
    <source>
        <strain evidence="2">Duluth1</strain>
        <tissue evidence="2">Whole animal</tissue>
    </source>
</reference>
<comment type="caution">
    <text evidence="2">The sequence shown here is derived from an EMBL/GenBank/DDBJ whole genome shotgun (WGS) entry which is preliminary data.</text>
</comment>
<reference evidence="2" key="1">
    <citation type="journal article" date="2019" name="bioRxiv">
        <title>The Genome of the Zebra Mussel, Dreissena polymorpha: A Resource for Invasive Species Research.</title>
        <authorList>
            <person name="McCartney M.A."/>
            <person name="Auch B."/>
            <person name="Kono T."/>
            <person name="Mallez S."/>
            <person name="Zhang Y."/>
            <person name="Obille A."/>
            <person name="Becker A."/>
            <person name="Abrahante J.E."/>
            <person name="Garbe J."/>
            <person name="Badalamenti J.P."/>
            <person name="Herman A."/>
            <person name="Mangelson H."/>
            <person name="Liachko I."/>
            <person name="Sullivan S."/>
            <person name="Sone E.D."/>
            <person name="Koren S."/>
            <person name="Silverstein K.A.T."/>
            <person name="Beckman K.B."/>
            <person name="Gohl D.M."/>
        </authorList>
    </citation>
    <scope>NUCLEOTIDE SEQUENCE</scope>
    <source>
        <strain evidence="2">Duluth1</strain>
        <tissue evidence="2">Whole animal</tissue>
    </source>
</reference>